<gene>
    <name evidence="2" type="ORF">LITE_LOCUS20103</name>
</gene>
<sequence length="103" mass="11636">MMHSVDYPLLVAFIEGWQQNTNTFHMSFGEMTITLHDVSFLLQIPVNGELLVSPARGDPPFISGMIFLGFHIRRQCQHVASVGSTVFVDKSSDRARGWLCSYF</sequence>
<protein>
    <recommendedName>
        <fullName evidence="1">Aminotransferase-like plant mobile domain-containing protein</fullName>
    </recommendedName>
</protein>
<dbReference type="PANTHER" id="PTHR46033">
    <property type="entry name" value="PROTEIN MAIN-LIKE 2"/>
    <property type="match status" value="1"/>
</dbReference>
<dbReference type="InterPro" id="IPR019557">
    <property type="entry name" value="AminoTfrase-like_pln_mobile"/>
</dbReference>
<keyword evidence="3" id="KW-1185">Reference proteome</keyword>
<dbReference type="EMBL" id="CAMGYJ010000005">
    <property type="protein sequence ID" value="CAI0424858.1"/>
    <property type="molecule type" value="Genomic_DNA"/>
</dbReference>
<evidence type="ECO:0000259" key="1">
    <source>
        <dbReference type="Pfam" id="PF10536"/>
    </source>
</evidence>
<proteinExistence type="predicted"/>
<dbReference type="Pfam" id="PF10536">
    <property type="entry name" value="PMD"/>
    <property type="match status" value="1"/>
</dbReference>
<reference evidence="2" key="1">
    <citation type="submission" date="2022-08" db="EMBL/GenBank/DDBJ databases">
        <authorList>
            <person name="Gutierrez-Valencia J."/>
        </authorList>
    </citation>
    <scope>NUCLEOTIDE SEQUENCE</scope>
</reference>
<dbReference type="Proteomes" id="UP001154282">
    <property type="component" value="Unassembled WGS sequence"/>
</dbReference>
<dbReference type="PANTHER" id="PTHR46033:SF8">
    <property type="entry name" value="PROTEIN MAINTENANCE OF MERISTEMS-LIKE"/>
    <property type="match status" value="1"/>
</dbReference>
<dbReference type="GO" id="GO:0010073">
    <property type="term" value="P:meristem maintenance"/>
    <property type="evidence" value="ECO:0007669"/>
    <property type="project" value="InterPro"/>
</dbReference>
<feature type="non-terminal residue" evidence="2">
    <location>
        <position position="103"/>
    </location>
</feature>
<comment type="caution">
    <text evidence="2">The sequence shown here is derived from an EMBL/GenBank/DDBJ whole genome shotgun (WGS) entry which is preliminary data.</text>
</comment>
<organism evidence="2 3">
    <name type="scientific">Linum tenue</name>
    <dbReference type="NCBI Taxonomy" id="586396"/>
    <lineage>
        <taxon>Eukaryota</taxon>
        <taxon>Viridiplantae</taxon>
        <taxon>Streptophyta</taxon>
        <taxon>Embryophyta</taxon>
        <taxon>Tracheophyta</taxon>
        <taxon>Spermatophyta</taxon>
        <taxon>Magnoliopsida</taxon>
        <taxon>eudicotyledons</taxon>
        <taxon>Gunneridae</taxon>
        <taxon>Pentapetalae</taxon>
        <taxon>rosids</taxon>
        <taxon>fabids</taxon>
        <taxon>Malpighiales</taxon>
        <taxon>Linaceae</taxon>
        <taxon>Linum</taxon>
    </lineage>
</organism>
<name>A0AAV0KVF9_9ROSI</name>
<dbReference type="InterPro" id="IPR044824">
    <property type="entry name" value="MAIN-like"/>
</dbReference>
<feature type="domain" description="Aminotransferase-like plant mobile" evidence="1">
    <location>
        <begin position="5"/>
        <end position="55"/>
    </location>
</feature>
<evidence type="ECO:0000313" key="2">
    <source>
        <dbReference type="EMBL" id="CAI0424858.1"/>
    </source>
</evidence>
<accession>A0AAV0KVF9</accession>
<dbReference type="AlphaFoldDB" id="A0AAV0KVF9"/>
<evidence type="ECO:0000313" key="3">
    <source>
        <dbReference type="Proteomes" id="UP001154282"/>
    </source>
</evidence>